<proteinExistence type="predicted"/>
<dbReference type="Proteomes" id="UP000199361">
    <property type="component" value="Unassembled WGS sequence"/>
</dbReference>
<dbReference type="RefSeq" id="WP_143082649.1">
    <property type="nucleotide sequence ID" value="NZ_FOHX01000027.1"/>
</dbReference>
<dbReference type="EMBL" id="FOHX01000027">
    <property type="protein sequence ID" value="SEU46849.1"/>
    <property type="molecule type" value="Genomic_DNA"/>
</dbReference>
<sequence length="215" mass="24054">MSRQLALRMSPVVAFYQVDVDEVVELLIRWRHPLHLPSDEHPEGRPYKRPYGSLGFVMEDRGRVAAAVILASTVNTSVCKDRGLHRYNTVDLSRIARSPDRRDEQCLRAVLRIARLYLVPLWLGTYAGWDAHSAEKCGGQPRIEAVSSTSLPGTPGNLYRFDGWEKLRTSKGPMGGGRQKPSAANEIADGARGLWVYRYPEPITTTTTKEITHVG</sequence>
<protein>
    <recommendedName>
        <fullName evidence="3">N-acetyltransferase domain-containing protein</fullName>
    </recommendedName>
</protein>
<accession>A0A1I0LVU2</accession>
<evidence type="ECO:0008006" key="3">
    <source>
        <dbReference type="Google" id="ProtNLM"/>
    </source>
</evidence>
<dbReference type="AlphaFoldDB" id="A0A1I0LVU2"/>
<organism evidence="1 2">
    <name type="scientific">Nonomuraea wenchangensis</name>
    <dbReference type="NCBI Taxonomy" id="568860"/>
    <lineage>
        <taxon>Bacteria</taxon>
        <taxon>Bacillati</taxon>
        <taxon>Actinomycetota</taxon>
        <taxon>Actinomycetes</taxon>
        <taxon>Streptosporangiales</taxon>
        <taxon>Streptosporangiaceae</taxon>
        <taxon>Nonomuraea</taxon>
    </lineage>
</organism>
<evidence type="ECO:0000313" key="2">
    <source>
        <dbReference type="Proteomes" id="UP000199361"/>
    </source>
</evidence>
<dbReference type="OrthoDB" id="3465452at2"/>
<evidence type="ECO:0000313" key="1">
    <source>
        <dbReference type="EMBL" id="SEU46849.1"/>
    </source>
</evidence>
<dbReference type="STRING" id="568860.SAMN05421811_127160"/>
<gene>
    <name evidence="1" type="ORF">SAMN05421811_127160</name>
</gene>
<keyword evidence="2" id="KW-1185">Reference proteome</keyword>
<reference evidence="1 2" key="1">
    <citation type="submission" date="2016-10" db="EMBL/GenBank/DDBJ databases">
        <authorList>
            <person name="de Groot N.N."/>
        </authorList>
    </citation>
    <scope>NUCLEOTIDE SEQUENCE [LARGE SCALE GENOMIC DNA]</scope>
    <source>
        <strain evidence="1 2">CGMCC 4.5598</strain>
    </source>
</reference>
<name>A0A1I0LVU2_9ACTN</name>